<reference evidence="2 3" key="1">
    <citation type="submission" date="2015-02" db="EMBL/GenBank/DDBJ databases">
        <title>Complete genome sequence of Kangiella geojedonensis strain YCS-5T.</title>
        <authorList>
            <person name="Kim K.M."/>
        </authorList>
    </citation>
    <scope>NUCLEOTIDE SEQUENCE [LARGE SCALE GENOMIC DNA]</scope>
    <source>
        <strain evidence="2 3">YCS-5</strain>
    </source>
</reference>
<evidence type="ECO:0000313" key="2">
    <source>
        <dbReference type="EMBL" id="AKE52754.1"/>
    </source>
</evidence>
<dbReference type="PATRIC" id="fig|914150.5.peg.1840"/>
<protein>
    <submittedName>
        <fullName evidence="2">Uncharacterized protein</fullName>
    </submittedName>
</protein>
<organism evidence="2 3">
    <name type="scientific">Kangiella geojedonensis</name>
    <dbReference type="NCBI Taxonomy" id="914150"/>
    <lineage>
        <taxon>Bacteria</taxon>
        <taxon>Pseudomonadati</taxon>
        <taxon>Pseudomonadota</taxon>
        <taxon>Gammaproteobacteria</taxon>
        <taxon>Kangiellales</taxon>
        <taxon>Kangiellaceae</taxon>
        <taxon>Kangiella</taxon>
    </lineage>
</organism>
<dbReference type="EMBL" id="CP010975">
    <property type="protein sequence ID" value="AKE52754.1"/>
    <property type="molecule type" value="Genomic_DNA"/>
</dbReference>
<sequence>MAGVEKWLKLIAIIHIIGGVLLPLVVFSPIATPYFEHLQKAFPHGDLTSMKFLIGVFGPTVASWGLLFYYAIGKAFLSKTEKDWWFLFSTVMIWLVFDTAFSLFFNVTAHLYINSLVALLTLFPLLALKPHFNRKENTDAS</sequence>
<feature type="transmembrane region" description="Helical" evidence="1">
    <location>
        <begin position="84"/>
        <end position="105"/>
    </location>
</feature>
<keyword evidence="1" id="KW-0812">Transmembrane</keyword>
<gene>
    <name evidence="2" type="ORF">TQ33_1814</name>
</gene>
<dbReference type="Proteomes" id="UP000034071">
    <property type="component" value="Chromosome"/>
</dbReference>
<accession>A0A0F6TRH0</accession>
<evidence type="ECO:0000313" key="3">
    <source>
        <dbReference type="Proteomes" id="UP000034071"/>
    </source>
</evidence>
<proteinExistence type="predicted"/>
<name>A0A0F6TRH0_9GAMM</name>
<feature type="transmembrane region" description="Helical" evidence="1">
    <location>
        <begin position="52"/>
        <end position="72"/>
    </location>
</feature>
<dbReference type="HOGENOM" id="CLU_1832466_0_0_6"/>
<dbReference type="AlphaFoldDB" id="A0A0F6TRH0"/>
<dbReference type="STRING" id="914150.TQ33_1814"/>
<keyword evidence="3" id="KW-1185">Reference proteome</keyword>
<keyword evidence="1" id="KW-1133">Transmembrane helix</keyword>
<dbReference type="RefSeq" id="WP_046561783.1">
    <property type="nucleotide sequence ID" value="NZ_CP010975.1"/>
</dbReference>
<dbReference type="KEGG" id="kge:TQ33_1814"/>
<dbReference type="OrthoDB" id="6196774at2"/>
<evidence type="ECO:0000256" key="1">
    <source>
        <dbReference type="SAM" id="Phobius"/>
    </source>
</evidence>
<feature type="transmembrane region" description="Helical" evidence="1">
    <location>
        <begin position="7"/>
        <end position="32"/>
    </location>
</feature>
<feature type="transmembrane region" description="Helical" evidence="1">
    <location>
        <begin position="111"/>
        <end position="128"/>
    </location>
</feature>
<keyword evidence="1" id="KW-0472">Membrane</keyword>